<dbReference type="eggNOG" id="ENOG502ZCG7">
    <property type="taxonomic scope" value="Bacteria"/>
</dbReference>
<evidence type="ECO:0000256" key="2">
    <source>
        <dbReference type="SAM" id="MobiDB-lite"/>
    </source>
</evidence>
<evidence type="ECO:0000256" key="1">
    <source>
        <dbReference type="SAM" id="Coils"/>
    </source>
</evidence>
<dbReference type="HOGENOM" id="CLU_079645_0_0_3"/>
<dbReference type="EMBL" id="CP003620">
    <property type="protein sequence ID" value="AFZ13006.1"/>
    <property type="molecule type" value="Genomic_DNA"/>
</dbReference>
<dbReference type="Proteomes" id="UP000010472">
    <property type="component" value="Chromosome"/>
</dbReference>
<protein>
    <submittedName>
        <fullName evidence="3">Uncharacterized protein</fullName>
    </submittedName>
</protein>
<feature type="region of interest" description="Disordered" evidence="2">
    <location>
        <begin position="94"/>
        <end position="123"/>
    </location>
</feature>
<dbReference type="OrthoDB" id="421643at2"/>
<dbReference type="AlphaFoldDB" id="K9VYF3"/>
<reference evidence="3 4" key="1">
    <citation type="submission" date="2012-06" db="EMBL/GenBank/DDBJ databases">
        <title>Finished chromosome of genome of Crinalium epipsammum PCC 9333.</title>
        <authorList>
            <consortium name="US DOE Joint Genome Institute"/>
            <person name="Gugger M."/>
            <person name="Coursin T."/>
            <person name="Rippka R."/>
            <person name="Tandeau De Marsac N."/>
            <person name="Huntemann M."/>
            <person name="Wei C.-L."/>
            <person name="Han J."/>
            <person name="Detter J.C."/>
            <person name="Han C."/>
            <person name="Tapia R."/>
            <person name="Davenport K."/>
            <person name="Daligault H."/>
            <person name="Erkkila T."/>
            <person name="Gu W."/>
            <person name="Munk A.C.C."/>
            <person name="Teshima H."/>
            <person name="Xu Y."/>
            <person name="Chain P."/>
            <person name="Chen A."/>
            <person name="Krypides N."/>
            <person name="Mavromatis K."/>
            <person name="Markowitz V."/>
            <person name="Szeto E."/>
            <person name="Ivanova N."/>
            <person name="Mikhailova N."/>
            <person name="Ovchinnikova G."/>
            <person name="Pagani I."/>
            <person name="Pati A."/>
            <person name="Goodwin L."/>
            <person name="Peters L."/>
            <person name="Pitluck S."/>
            <person name="Woyke T."/>
            <person name="Kerfeld C."/>
        </authorList>
    </citation>
    <scope>NUCLEOTIDE SEQUENCE [LARGE SCALE GENOMIC DNA]</scope>
    <source>
        <strain evidence="3 4">PCC 9333</strain>
    </source>
</reference>
<evidence type="ECO:0000313" key="4">
    <source>
        <dbReference type="Proteomes" id="UP000010472"/>
    </source>
</evidence>
<dbReference type="RefSeq" id="WP_015203122.1">
    <property type="nucleotide sequence ID" value="NC_019753.1"/>
</dbReference>
<organism evidence="3 4">
    <name type="scientific">Crinalium epipsammum PCC 9333</name>
    <dbReference type="NCBI Taxonomy" id="1173022"/>
    <lineage>
        <taxon>Bacteria</taxon>
        <taxon>Bacillati</taxon>
        <taxon>Cyanobacteriota</taxon>
        <taxon>Cyanophyceae</taxon>
        <taxon>Gomontiellales</taxon>
        <taxon>Gomontiellaceae</taxon>
        <taxon>Crinalium</taxon>
    </lineage>
</organism>
<dbReference type="STRING" id="1173022.Cri9333_2129"/>
<keyword evidence="1" id="KW-0175">Coiled coil</keyword>
<feature type="coiled-coil region" evidence="1">
    <location>
        <begin position="231"/>
        <end position="258"/>
    </location>
</feature>
<proteinExistence type="predicted"/>
<dbReference type="KEGG" id="cep:Cri9333_2129"/>
<feature type="compositionally biased region" description="Low complexity" evidence="2">
    <location>
        <begin position="107"/>
        <end position="123"/>
    </location>
</feature>
<gene>
    <name evidence="3" type="ORF">Cri9333_2129</name>
</gene>
<keyword evidence="4" id="KW-1185">Reference proteome</keyword>
<evidence type="ECO:0000313" key="3">
    <source>
        <dbReference type="EMBL" id="AFZ13006.1"/>
    </source>
</evidence>
<accession>K9VYF3</accession>
<dbReference type="PATRIC" id="fig|1173022.3.peg.2298"/>
<name>K9VYF3_9CYAN</name>
<sequence>MAGTLERIEKDLVVLGEVVATLAAEFDSNYSTYLESLGQAVRQQLILASYHICTQGYPDAFVRLPFSQRQQLQKSLREMAEKAQTQLPLLVENVSSSAGQESESDDTNAIANTINTPTPITNPEQLGNRIEKLEEAIAQTLHQLSRNSNRLLQQSEILPPQLPEEVLEVAAQADGSGENVLGQPNLLNLVMETENPQEPESAKITQILAIRLRLSEIEFADTSAMANRNQIRHLSSRLSTLRREYHKKQRERTIAEAEAAWRSSWFEE</sequence>